<dbReference type="Gene3D" id="3.90.1170.50">
    <property type="entry name" value="Aldehyde oxidase/xanthine dehydrogenase, a/b hammerhead"/>
    <property type="match status" value="1"/>
</dbReference>
<dbReference type="InterPro" id="IPR000674">
    <property type="entry name" value="Ald_Oxase/Xan_DH_a/b"/>
</dbReference>
<reference evidence="4" key="1">
    <citation type="submission" date="2015-02" db="EMBL/GenBank/DDBJ databases">
        <authorList>
            <person name="Ju K.-S."/>
            <person name="Doroghazi J.R."/>
            <person name="Metcalf W."/>
        </authorList>
    </citation>
    <scope>NUCLEOTIDE SEQUENCE [LARGE SCALE GENOMIC DNA]</scope>
    <source>
        <strain evidence="4">NRRL B-16380</strain>
    </source>
</reference>
<evidence type="ECO:0000256" key="1">
    <source>
        <dbReference type="SAM" id="MobiDB-lite"/>
    </source>
</evidence>
<dbReference type="STRING" id="284040.UK15_32515"/>
<name>A0A0M2GDE5_9ACTN</name>
<feature type="compositionally biased region" description="Gly residues" evidence="1">
    <location>
        <begin position="98"/>
        <end position="108"/>
    </location>
</feature>
<feature type="region of interest" description="Disordered" evidence="1">
    <location>
        <begin position="1"/>
        <end position="22"/>
    </location>
</feature>
<dbReference type="EMBL" id="JYJH01000033">
    <property type="protein sequence ID" value="KJK35186.1"/>
    <property type="molecule type" value="Genomic_DNA"/>
</dbReference>
<proteinExistence type="predicted"/>
<keyword evidence="4" id="KW-1185">Reference proteome</keyword>
<feature type="compositionally biased region" description="Basic and acidic residues" evidence="1">
    <location>
        <begin position="82"/>
        <end position="92"/>
    </location>
</feature>
<dbReference type="PATRIC" id="fig|284040.3.peg.5329"/>
<evidence type="ECO:0000313" key="3">
    <source>
        <dbReference type="EMBL" id="KJK35186.1"/>
    </source>
</evidence>
<dbReference type="Pfam" id="PF01315">
    <property type="entry name" value="Ald_Xan_dh_C"/>
    <property type="match status" value="1"/>
</dbReference>
<gene>
    <name evidence="3" type="ORF">UK15_32515</name>
</gene>
<organism evidence="3 4">
    <name type="scientific">Streptomyces variegatus</name>
    <dbReference type="NCBI Taxonomy" id="284040"/>
    <lineage>
        <taxon>Bacteria</taxon>
        <taxon>Bacillati</taxon>
        <taxon>Actinomycetota</taxon>
        <taxon>Actinomycetes</taxon>
        <taxon>Kitasatosporales</taxon>
        <taxon>Streptomycetaceae</taxon>
        <taxon>Streptomyces</taxon>
    </lineage>
</organism>
<dbReference type="InterPro" id="IPR036856">
    <property type="entry name" value="Ald_Oxase/Xan_DH_a/b_sf"/>
</dbReference>
<dbReference type="SUPFAM" id="SSF54665">
    <property type="entry name" value="CO dehydrogenase molybdoprotein N-domain-like"/>
    <property type="match status" value="1"/>
</dbReference>
<evidence type="ECO:0000313" key="4">
    <source>
        <dbReference type="Proteomes" id="UP000034786"/>
    </source>
</evidence>
<feature type="region of interest" description="Disordered" evidence="1">
    <location>
        <begin position="80"/>
        <end position="124"/>
    </location>
</feature>
<feature type="domain" description="Aldehyde oxidase/xanthine dehydrogenase a/b hammerhead" evidence="2">
    <location>
        <begin position="17"/>
        <end position="64"/>
    </location>
</feature>
<protein>
    <recommendedName>
        <fullName evidence="2">Aldehyde oxidase/xanthine dehydrogenase a/b hammerhead domain-containing protein</fullName>
    </recommendedName>
</protein>
<sequence>MISRLDKPTPTYRDNPGPVPGRRLRVFQDDAVRFFGQPVAVVVATTLEAAQHAADLVEVSYDVEQLSTDLTRIRGRSWKSVRRAEATERHNLSDPGAGREGPGTGVGGLSRQRRVRVDGAPADW</sequence>
<evidence type="ECO:0000259" key="2">
    <source>
        <dbReference type="Pfam" id="PF01315"/>
    </source>
</evidence>
<dbReference type="Proteomes" id="UP000034786">
    <property type="component" value="Unassembled WGS sequence"/>
</dbReference>
<dbReference type="AlphaFoldDB" id="A0A0M2GDE5"/>
<accession>A0A0M2GDE5</accession>
<comment type="caution">
    <text evidence="3">The sequence shown here is derived from an EMBL/GenBank/DDBJ whole genome shotgun (WGS) entry which is preliminary data.</text>
</comment>